<proteinExistence type="predicted"/>
<keyword evidence="1" id="KW-0812">Transmembrane</keyword>
<accession>A0ABY8FNL8</accession>
<evidence type="ECO:0000256" key="1">
    <source>
        <dbReference type="SAM" id="Phobius"/>
    </source>
</evidence>
<evidence type="ECO:0000313" key="2">
    <source>
        <dbReference type="EMBL" id="WFL76617.1"/>
    </source>
</evidence>
<protein>
    <recommendedName>
        <fullName evidence="4">DUF2834 domain-containing protein</fullName>
    </recommendedName>
</protein>
<dbReference type="EMBL" id="CP121106">
    <property type="protein sequence ID" value="WFL76617.1"/>
    <property type="molecule type" value="Genomic_DNA"/>
</dbReference>
<keyword evidence="1" id="KW-1133">Transmembrane helix</keyword>
<gene>
    <name evidence="2" type="ORF">P7228_11490</name>
</gene>
<reference evidence="2 3" key="1">
    <citation type="submission" date="2023-03" db="EMBL/GenBank/DDBJ databases">
        <title>Altererythrobacter sp. CAU 1644 isolated from sand.</title>
        <authorList>
            <person name="Kim W."/>
        </authorList>
    </citation>
    <scope>NUCLEOTIDE SEQUENCE [LARGE SCALE GENOMIC DNA]</scope>
    <source>
        <strain evidence="2 3">CAU 1644</strain>
    </source>
</reference>
<dbReference type="Proteomes" id="UP001215827">
    <property type="component" value="Chromosome"/>
</dbReference>
<name>A0ABY8FNL8_9SPHN</name>
<keyword evidence="3" id="KW-1185">Reference proteome</keyword>
<feature type="transmembrane region" description="Helical" evidence="1">
    <location>
        <begin position="62"/>
        <end position="80"/>
    </location>
</feature>
<organism evidence="2 3">
    <name type="scientific">Altererythrobacter arenosus</name>
    <dbReference type="NCBI Taxonomy" id="3032592"/>
    <lineage>
        <taxon>Bacteria</taxon>
        <taxon>Pseudomonadati</taxon>
        <taxon>Pseudomonadota</taxon>
        <taxon>Alphaproteobacteria</taxon>
        <taxon>Sphingomonadales</taxon>
        <taxon>Erythrobacteraceae</taxon>
        <taxon>Altererythrobacter</taxon>
    </lineage>
</organism>
<dbReference type="RefSeq" id="WP_278015382.1">
    <property type="nucleotide sequence ID" value="NZ_CP121106.1"/>
</dbReference>
<evidence type="ECO:0008006" key="4">
    <source>
        <dbReference type="Google" id="ProtNLM"/>
    </source>
</evidence>
<keyword evidence="1" id="KW-0472">Membrane</keyword>
<evidence type="ECO:0000313" key="3">
    <source>
        <dbReference type="Proteomes" id="UP001215827"/>
    </source>
</evidence>
<sequence>MSPMKWLFWGFLLSFLAAFGFFVSNMMGWFGQTPDALAGLYLLPFGMPWNLVGLELPDPFPLLFGLGAPLLNLAILFWLWRRSARKTG</sequence>